<evidence type="ECO:0000313" key="2">
    <source>
        <dbReference type="EMBL" id="MFD0727103.1"/>
    </source>
</evidence>
<dbReference type="RefSeq" id="WP_386825540.1">
    <property type="nucleotide sequence ID" value="NZ_JBHTIF010000004.1"/>
</dbReference>
<proteinExistence type="predicted"/>
<name>A0ABW2YJP7_9GAMM</name>
<protein>
    <submittedName>
        <fullName evidence="2">Uncharacterized protein</fullName>
    </submittedName>
</protein>
<comment type="caution">
    <text evidence="2">The sequence shown here is derived from an EMBL/GenBank/DDBJ whole genome shotgun (WGS) entry which is preliminary data.</text>
</comment>
<reference evidence="3" key="1">
    <citation type="journal article" date="2019" name="Int. J. Syst. Evol. Microbiol.">
        <title>The Global Catalogue of Microorganisms (GCM) 10K type strain sequencing project: providing services to taxonomists for standard genome sequencing and annotation.</title>
        <authorList>
            <consortium name="The Broad Institute Genomics Platform"/>
            <consortium name="The Broad Institute Genome Sequencing Center for Infectious Disease"/>
            <person name="Wu L."/>
            <person name="Ma J."/>
        </authorList>
    </citation>
    <scope>NUCLEOTIDE SEQUENCE [LARGE SCALE GENOMIC DNA]</scope>
    <source>
        <strain evidence="3">CCUG 55585</strain>
    </source>
</reference>
<organism evidence="2 3">
    <name type="scientific">Lysobacter brunescens</name>
    <dbReference type="NCBI Taxonomy" id="262323"/>
    <lineage>
        <taxon>Bacteria</taxon>
        <taxon>Pseudomonadati</taxon>
        <taxon>Pseudomonadota</taxon>
        <taxon>Gammaproteobacteria</taxon>
        <taxon>Lysobacterales</taxon>
        <taxon>Lysobacteraceae</taxon>
        <taxon>Lysobacter</taxon>
    </lineage>
</organism>
<gene>
    <name evidence="2" type="ORF">ACFQ0E_16020</name>
</gene>
<dbReference type="Proteomes" id="UP001597110">
    <property type="component" value="Unassembled WGS sequence"/>
</dbReference>
<keyword evidence="3" id="KW-1185">Reference proteome</keyword>
<dbReference type="EMBL" id="JBHTIF010000004">
    <property type="protein sequence ID" value="MFD0727103.1"/>
    <property type="molecule type" value="Genomic_DNA"/>
</dbReference>
<feature type="compositionally biased region" description="Basic and acidic residues" evidence="1">
    <location>
        <begin position="44"/>
        <end position="54"/>
    </location>
</feature>
<evidence type="ECO:0000256" key="1">
    <source>
        <dbReference type="SAM" id="MobiDB-lite"/>
    </source>
</evidence>
<sequence>MHICIDAQGQVAYQGMPCADGQRTRAVRTFSTSPVDPAAAARTRSIEQEMDRRNRGGGVRATTRVARPAKAASDPCKAAKARRKAMIERAGVKRGYALLEEIDREVWTLCKGF</sequence>
<accession>A0ABW2YJP7</accession>
<feature type="region of interest" description="Disordered" evidence="1">
    <location>
        <begin position="30"/>
        <end position="77"/>
    </location>
</feature>
<evidence type="ECO:0000313" key="3">
    <source>
        <dbReference type="Proteomes" id="UP001597110"/>
    </source>
</evidence>